<reference evidence="3 4" key="1">
    <citation type="submission" date="2014-08" db="EMBL/GenBank/DDBJ databases">
        <title>Genome sequence of Tetragenococcus muriaticus.</title>
        <authorList>
            <person name="Chuea-nongthon C."/>
            <person name="Rodtong S."/>
            <person name="Yongsawatdigul J."/>
            <person name="Steele J.L."/>
            <person name="Liu X.-y."/>
            <person name="Speers J."/>
            <person name="Glasner J.D."/>
            <person name="Neeno-Eckwall E.C."/>
        </authorList>
    </citation>
    <scope>NUCLEOTIDE SEQUENCE [LARGE SCALE GENOMIC DNA]</scope>
    <source>
        <strain evidence="3 4">3MR10-3</strain>
    </source>
</reference>
<dbReference type="PRINTS" id="PR01100">
    <property type="entry name" value="SHIKIMTKNASE"/>
</dbReference>
<dbReference type="GO" id="GO:0008652">
    <property type="term" value="P:amino acid biosynthetic process"/>
    <property type="evidence" value="ECO:0007669"/>
    <property type="project" value="UniProtKB-KW"/>
</dbReference>
<dbReference type="Proteomes" id="UP000029381">
    <property type="component" value="Unassembled WGS sequence"/>
</dbReference>
<keyword evidence="1" id="KW-0028">Amino-acid biosynthesis</keyword>
<sequence>MENIILIGFMGAGKTTIGHLLAQELNTQQHDFDEILVEKIGMSIDDYFRYFGSESFRENVFYLKTDFEELIHRISSDQQNLRPLAESKTSDEIHETYLPRVTLYEESARFIIETSKKQPKEIVQEILDKVEVL</sequence>
<evidence type="ECO:0000256" key="1">
    <source>
        <dbReference type="ARBA" id="ARBA00022605"/>
    </source>
</evidence>
<organism evidence="3 4">
    <name type="scientific">Tetragenococcus muriaticus 3MR10-3</name>
    <dbReference type="NCBI Taxonomy" id="1302648"/>
    <lineage>
        <taxon>Bacteria</taxon>
        <taxon>Bacillati</taxon>
        <taxon>Bacillota</taxon>
        <taxon>Bacilli</taxon>
        <taxon>Lactobacillales</taxon>
        <taxon>Enterococcaceae</taxon>
        <taxon>Tetragenococcus</taxon>
    </lineage>
</organism>
<keyword evidence="3" id="KW-0808">Transferase</keyword>
<dbReference type="GO" id="GO:0009073">
    <property type="term" value="P:aromatic amino acid family biosynthetic process"/>
    <property type="evidence" value="ECO:0007669"/>
    <property type="project" value="UniProtKB-KW"/>
</dbReference>
<evidence type="ECO:0000256" key="2">
    <source>
        <dbReference type="ARBA" id="ARBA00023141"/>
    </source>
</evidence>
<accession>A0A091C259</accession>
<protein>
    <submittedName>
        <fullName evidence="3">Shikimate kinase</fullName>
        <ecNumber evidence="3">2.7.1.71</ecNumber>
    </submittedName>
</protein>
<dbReference type="PATRIC" id="fig|1302648.3.peg.1178"/>
<proteinExistence type="predicted"/>
<dbReference type="GO" id="GO:0005829">
    <property type="term" value="C:cytosol"/>
    <property type="evidence" value="ECO:0007669"/>
    <property type="project" value="TreeGrafter"/>
</dbReference>
<dbReference type="InterPro" id="IPR031322">
    <property type="entry name" value="Shikimate/glucono_kinase"/>
</dbReference>
<keyword evidence="2" id="KW-0057">Aromatic amino acid biosynthesis</keyword>
<comment type="caution">
    <text evidence="3">The sequence shown here is derived from an EMBL/GenBank/DDBJ whole genome shotgun (WGS) entry which is preliminary data.</text>
</comment>
<dbReference type="InterPro" id="IPR027417">
    <property type="entry name" value="P-loop_NTPase"/>
</dbReference>
<keyword evidence="4" id="KW-1185">Reference proteome</keyword>
<dbReference type="PANTHER" id="PTHR21087">
    <property type="entry name" value="SHIKIMATE KINASE"/>
    <property type="match status" value="1"/>
</dbReference>
<dbReference type="GO" id="GO:0004765">
    <property type="term" value="F:shikimate kinase activity"/>
    <property type="evidence" value="ECO:0007669"/>
    <property type="project" value="UniProtKB-EC"/>
</dbReference>
<dbReference type="Pfam" id="PF01202">
    <property type="entry name" value="SKI"/>
    <property type="match status" value="2"/>
</dbReference>
<name>A0A091C259_9ENTE</name>
<dbReference type="PANTHER" id="PTHR21087:SF16">
    <property type="entry name" value="SHIKIMATE KINASE 1, CHLOROPLASTIC"/>
    <property type="match status" value="1"/>
</dbReference>
<dbReference type="AlphaFoldDB" id="A0A091C259"/>
<dbReference type="EC" id="2.7.1.71" evidence="3"/>
<dbReference type="EMBL" id="JPVT01000119">
    <property type="protein sequence ID" value="KFN91024.1"/>
    <property type="molecule type" value="Genomic_DNA"/>
</dbReference>
<dbReference type="RefSeq" id="WP_028789478.1">
    <property type="nucleotide sequence ID" value="NZ_JPVT01000119.1"/>
</dbReference>
<evidence type="ECO:0000313" key="3">
    <source>
        <dbReference type="EMBL" id="KFN91024.1"/>
    </source>
</evidence>
<dbReference type="Gene3D" id="3.40.50.300">
    <property type="entry name" value="P-loop containing nucleotide triphosphate hydrolases"/>
    <property type="match status" value="2"/>
</dbReference>
<keyword evidence="3" id="KW-0418">Kinase</keyword>
<evidence type="ECO:0000313" key="4">
    <source>
        <dbReference type="Proteomes" id="UP000029381"/>
    </source>
</evidence>
<gene>
    <name evidence="3" type="ORF">TMU3MR103_1211</name>
</gene>
<dbReference type="SUPFAM" id="SSF52540">
    <property type="entry name" value="P-loop containing nucleoside triphosphate hydrolases"/>
    <property type="match status" value="1"/>
</dbReference>